<reference evidence="1" key="1">
    <citation type="submission" date="2019-04" db="EMBL/GenBank/DDBJ databases">
        <authorList>
            <person name="Alioto T."/>
            <person name="Alioto T."/>
        </authorList>
    </citation>
    <scope>NUCLEOTIDE SEQUENCE [LARGE SCALE GENOMIC DNA]</scope>
</reference>
<evidence type="ECO:0000313" key="2">
    <source>
        <dbReference type="Proteomes" id="UP000335636"/>
    </source>
</evidence>
<accession>A0A5E4B004</accession>
<protein>
    <submittedName>
        <fullName evidence="1">Uncharacterized protein</fullName>
    </submittedName>
</protein>
<sequence>MIELWVLPSRRGGLVPEFRSDPDKPQDIFAILSFHDVMIIQARKNKILSFSPGSLYVTNAACCNFS</sequence>
<organism evidence="1 2">
    <name type="scientific">Marmota monax</name>
    <name type="common">Woodchuck</name>
    <dbReference type="NCBI Taxonomy" id="9995"/>
    <lineage>
        <taxon>Eukaryota</taxon>
        <taxon>Metazoa</taxon>
        <taxon>Chordata</taxon>
        <taxon>Craniata</taxon>
        <taxon>Vertebrata</taxon>
        <taxon>Euteleostomi</taxon>
        <taxon>Mammalia</taxon>
        <taxon>Eutheria</taxon>
        <taxon>Euarchontoglires</taxon>
        <taxon>Glires</taxon>
        <taxon>Rodentia</taxon>
        <taxon>Sciuromorpha</taxon>
        <taxon>Sciuridae</taxon>
        <taxon>Xerinae</taxon>
        <taxon>Marmotini</taxon>
        <taxon>Marmota</taxon>
    </lineage>
</organism>
<evidence type="ECO:0000313" key="1">
    <source>
        <dbReference type="EMBL" id="VTJ62755.1"/>
    </source>
</evidence>
<dbReference type="AlphaFoldDB" id="A0A5E4B004"/>
<gene>
    <name evidence="1" type="ORF">MONAX_5E002136</name>
</gene>
<dbReference type="Proteomes" id="UP000335636">
    <property type="component" value="Unassembled WGS sequence"/>
</dbReference>
<proteinExistence type="predicted"/>
<keyword evidence="2" id="KW-1185">Reference proteome</keyword>
<dbReference type="EMBL" id="CABDUW010000208">
    <property type="protein sequence ID" value="VTJ62755.1"/>
    <property type="molecule type" value="Genomic_DNA"/>
</dbReference>
<comment type="caution">
    <text evidence="1">The sequence shown here is derived from an EMBL/GenBank/DDBJ whole genome shotgun (WGS) entry which is preliminary data.</text>
</comment>
<name>A0A5E4B004_MARMO</name>